<dbReference type="InterPro" id="IPR038626">
    <property type="entry name" value="Rof-like_sf"/>
</dbReference>
<evidence type="ECO:0000259" key="1">
    <source>
        <dbReference type="Pfam" id="PF13280"/>
    </source>
</evidence>
<dbReference type="InterPro" id="IPR026881">
    <property type="entry name" value="WYL_dom"/>
</dbReference>
<organism evidence="2 3">
    <name type="scientific">Candidatus Endoriftia persephonae</name>
    <dbReference type="NCBI Taxonomy" id="393765"/>
    <lineage>
        <taxon>Bacteria</taxon>
        <taxon>Pseudomonadati</taxon>
        <taxon>Pseudomonadota</taxon>
        <taxon>Gammaproteobacteria</taxon>
        <taxon>Chromatiales</taxon>
        <taxon>Sedimenticolaceae</taxon>
        <taxon>Candidatus Endoriftia</taxon>
    </lineage>
</organism>
<evidence type="ECO:0000313" key="2">
    <source>
        <dbReference type="EMBL" id="USF87630.1"/>
    </source>
</evidence>
<gene>
    <name evidence="2" type="ORF">L0Y14_16160</name>
</gene>
<protein>
    <submittedName>
        <fullName evidence="2">Rho-binding antiterminator</fullName>
    </submittedName>
</protein>
<feature type="domain" description="WYL" evidence="1">
    <location>
        <begin position="17"/>
        <end position="74"/>
    </location>
</feature>
<dbReference type="EMBL" id="CP090569">
    <property type="protein sequence ID" value="USF87630.1"/>
    <property type="molecule type" value="Genomic_DNA"/>
</dbReference>
<dbReference type="Proteomes" id="UP001056649">
    <property type="component" value="Chromosome"/>
</dbReference>
<evidence type="ECO:0000313" key="3">
    <source>
        <dbReference type="Proteomes" id="UP001056649"/>
    </source>
</evidence>
<proteinExistence type="predicted"/>
<dbReference type="AlphaFoldDB" id="A0A9J6ZXQ0"/>
<dbReference type="KEGG" id="eps:L0Y14_16160"/>
<dbReference type="InterPro" id="IPR023534">
    <property type="entry name" value="Rof/RNase_P-like"/>
</dbReference>
<dbReference type="SUPFAM" id="SSF101744">
    <property type="entry name" value="Rof/RNase P subunit-like"/>
    <property type="match status" value="1"/>
</dbReference>
<accession>A0A9J6ZXQ0</accession>
<dbReference type="Gene3D" id="2.30.30.400">
    <property type="entry name" value="Rof-like"/>
    <property type="match status" value="1"/>
</dbReference>
<dbReference type="RefSeq" id="WP_039959400.1">
    <property type="nucleotide sequence ID" value="NZ_CP090569.1"/>
</dbReference>
<sequence length="89" mass="10099">MKAYKPIPCMLHEQFEFAALKMRYIELVWLDEGGTERSIKVKPIDLFAKQGAEYLKGKTSAGEICLLRLDQIKSPVWAETGEPLLGSRD</sequence>
<dbReference type="Pfam" id="PF13280">
    <property type="entry name" value="WYL"/>
    <property type="match status" value="1"/>
</dbReference>
<name>A0A9J6ZXQ0_9GAMM</name>
<reference evidence="2" key="1">
    <citation type="journal article" date="2022" name="Mol. Ecol. Resour.">
        <title>The complete and closed genome of the facultative generalist Candidatus Endoriftia persephone from deep-sea hydrothermal vents.</title>
        <authorList>
            <person name="de Oliveira A.L."/>
            <person name="Srivastava A."/>
            <person name="Espada-Hinojosa S."/>
            <person name="Bright M."/>
        </authorList>
    </citation>
    <scope>NUCLEOTIDE SEQUENCE</scope>
    <source>
        <strain evidence="2">Tica-EPR-9o50.N</strain>
    </source>
</reference>
<keyword evidence="3" id="KW-1185">Reference proteome</keyword>